<dbReference type="InterPro" id="IPR001251">
    <property type="entry name" value="CRAL-TRIO_dom"/>
</dbReference>
<accession>A0A8J5GSN8</accession>
<dbReference type="Pfam" id="PF03765">
    <property type="entry name" value="CRAL_TRIO_N"/>
    <property type="match status" value="1"/>
</dbReference>
<proteinExistence type="inferred from homology"/>
<evidence type="ECO:0000256" key="7">
    <source>
        <dbReference type="ARBA" id="ARBA00022618"/>
    </source>
</evidence>
<comment type="similarity">
    <text evidence="3">Belongs to the patellin family.</text>
</comment>
<keyword evidence="7" id="KW-0132">Cell division</keyword>
<feature type="transmembrane region" description="Helical" evidence="11">
    <location>
        <begin position="975"/>
        <end position="996"/>
    </location>
</feature>
<keyword evidence="6" id="KW-0963">Cytoplasm</keyword>
<comment type="similarity">
    <text evidence="4 11">Belongs to the multi antimicrobial extrusion (MATE) (TC 2.A.66.1) family.</text>
</comment>
<dbReference type="Pfam" id="PF00650">
    <property type="entry name" value="CRAL_TRIO"/>
    <property type="match status" value="1"/>
</dbReference>
<evidence type="ECO:0000256" key="1">
    <source>
        <dbReference type="ARBA" id="ARBA00004370"/>
    </source>
</evidence>
<dbReference type="Pfam" id="PF25099">
    <property type="entry name" value="GOLD_PATL1_C"/>
    <property type="match status" value="1"/>
</dbReference>
<dbReference type="EMBL" id="JACMSC010000007">
    <property type="protein sequence ID" value="KAG6513205.1"/>
    <property type="molecule type" value="Genomic_DNA"/>
</dbReference>
<dbReference type="Gene3D" id="3.40.525.10">
    <property type="entry name" value="CRAL-TRIO lipid binding domain"/>
    <property type="match status" value="1"/>
</dbReference>
<comment type="caution">
    <text evidence="15">The sequence shown here is derived from an EMBL/GenBank/DDBJ whole genome shotgun (WGS) entry which is preliminary data.</text>
</comment>
<feature type="transmembrane region" description="Helical" evidence="11">
    <location>
        <begin position="650"/>
        <end position="669"/>
    </location>
</feature>
<feature type="domain" description="GOLD" evidence="14">
    <location>
        <begin position="460"/>
        <end position="561"/>
    </location>
</feature>
<feature type="transmembrane region" description="Helical" evidence="11">
    <location>
        <begin position="906"/>
        <end position="927"/>
    </location>
</feature>
<feature type="region of interest" description="Disordered" evidence="12">
    <location>
        <begin position="109"/>
        <end position="189"/>
    </location>
</feature>
<feature type="transmembrane region" description="Helical" evidence="11">
    <location>
        <begin position="832"/>
        <end position="853"/>
    </location>
</feature>
<dbReference type="InterPro" id="IPR011074">
    <property type="entry name" value="CRAL/TRIO_N_dom"/>
</dbReference>
<dbReference type="GO" id="GO:0005737">
    <property type="term" value="C:cytoplasm"/>
    <property type="evidence" value="ECO:0007669"/>
    <property type="project" value="UniProtKB-SubCell"/>
</dbReference>
<feature type="domain" description="CRAL-TRIO" evidence="13">
    <location>
        <begin position="280"/>
        <end position="454"/>
    </location>
</feature>
<evidence type="ECO:0000259" key="14">
    <source>
        <dbReference type="PROSITE" id="PS50866"/>
    </source>
</evidence>
<evidence type="ECO:0000313" key="15">
    <source>
        <dbReference type="EMBL" id="KAG6513205.1"/>
    </source>
</evidence>
<dbReference type="SMART" id="SM01100">
    <property type="entry name" value="CRAL_TRIO_N"/>
    <property type="match status" value="1"/>
</dbReference>
<dbReference type="PROSITE" id="PS50191">
    <property type="entry name" value="CRAL_TRIO"/>
    <property type="match status" value="1"/>
</dbReference>
<keyword evidence="11" id="KW-1133">Transmembrane helix</keyword>
<dbReference type="GO" id="GO:0008289">
    <property type="term" value="F:lipid binding"/>
    <property type="evidence" value="ECO:0007669"/>
    <property type="project" value="UniProtKB-KW"/>
</dbReference>
<evidence type="ECO:0000256" key="11">
    <source>
        <dbReference type="RuleBase" id="RU004914"/>
    </source>
</evidence>
<protein>
    <recommendedName>
        <fullName evidence="11">Protein DETOXIFICATION</fullName>
    </recommendedName>
    <alternativeName>
        <fullName evidence="11">Multidrug and toxic compound extrusion protein</fullName>
    </alternativeName>
</protein>
<feature type="transmembrane region" description="Helical" evidence="11">
    <location>
        <begin position="1064"/>
        <end position="1084"/>
    </location>
</feature>
<dbReference type="PANTHER" id="PTHR45932">
    <property type="entry name" value="PATELLIN-1"/>
    <property type="match status" value="1"/>
</dbReference>
<sequence length="1102" mass="119546">MAEESQSKATDATPATEVVVSEPAAEERASQTETPPPEAAAEAAAEGEETKKPAEAVAEAEAPEAEEKKPEGVEGESSAERSVVTEAIDPEKKALDELKLLVQAAVANNEFAPPPLPASIPAKEEETKSEEPAAPAPEVASEEPTKPEGVPEEPTKSEVEKETAPPLKDVPLSTTTPTGEEKSVTIEDDNAKTVEAIEETAIPVAPPPPETDEEAAKEAPVEPPEEVFIWGVPLLGDEKSDTVLLKFLRARDLKVTDALTMLKNAVIWRKQFGIEALLEDDLGLPELEKAVFMHGVDREGHPVCYNVYGEFQDKELYEKAFGDEEKRQKFLKWRIQYLEKGIRELLDFTPGGISSMVQVTDLKNAPRLGKHRQATNKAVTLLQDNYPEFIAKKVFINVPWWYLAFNRMMSPFLTQRTKSKFVFAGPSKSADTLFKYIAPEQVPVAFGGLSKENDPDFTSSDAVTELSIKPSSKQSIEIPTIEATVLVWELRVLGWEVSYSAEFVPSAEDGYTVLVQKNRKLIAADEPVIKTSFKIGEPGKVVLNIENLTSKKKKLLYRSKATCSVTSELKELWAMAAPITAMNCLVYLRAMVSVVCLGRLGPLELAGGALSIGFTNITGYSVLFGLASGLEPLCSQAYGTRNWDLISLSLQRAILLLLFAAVPIAFLWVNLGPILVALGQDPAITAVAATYCLHSLPDLLTNALLQPLRVFLRSQGITRPMAACTAAAVVLHIPLNLLLVFVLRLGITGVALAAVITNLNMAVFLLVYLRVSRACELTWRGWSPRAALSGLAPVLRLALPSCLGVCLEWWWYEIMTVLAGYLPDPTTAVAATAVLIQTTSLMYTVPMSLAACVSTRVGNELGAGRPKRAKTAALVALGCGAVIGVVNVAWTTLFREQWARLFTADAAVLRLSAAVLPLVGLCELGNCPQTTGCGVLRGTARPAVGARINLLSFYLVGTPVAVGLAFRLGAGFGGLWYGLLTAQIVCVVLVLAVILLRTDWDVEALRAKKLTASSNAEVAIAARPNDERRHGGYSYFLLAVKALHLNAMFHKPVAVSRSPTFKRLALWLVIFQPLTLLSTTYSVIPPLWFRLYYSVNKIGCLK</sequence>
<feature type="transmembrane region" description="Helical" evidence="11">
    <location>
        <begin position="790"/>
        <end position="812"/>
    </location>
</feature>
<feature type="transmembrane region" description="Helical" evidence="11">
    <location>
        <begin position="721"/>
        <end position="743"/>
    </location>
</feature>
<dbReference type="CDD" id="cd13132">
    <property type="entry name" value="MATE_eukaryotic"/>
    <property type="match status" value="1"/>
</dbReference>
<evidence type="ECO:0000256" key="2">
    <source>
        <dbReference type="ARBA" id="ARBA00004496"/>
    </source>
</evidence>
<name>A0A8J5GSN8_ZINOF</name>
<dbReference type="PROSITE" id="PS50866">
    <property type="entry name" value="GOLD"/>
    <property type="match status" value="1"/>
</dbReference>
<dbReference type="CDD" id="cd00170">
    <property type="entry name" value="SEC14"/>
    <property type="match status" value="1"/>
</dbReference>
<feature type="transmembrane region" description="Helical" evidence="11">
    <location>
        <begin position="948"/>
        <end position="969"/>
    </location>
</feature>
<evidence type="ECO:0000256" key="10">
    <source>
        <dbReference type="ARBA" id="ARBA00023306"/>
    </source>
</evidence>
<dbReference type="GO" id="GO:0016020">
    <property type="term" value="C:membrane"/>
    <property type="evidence" value="ECO:0007669"/>
    <property type="project" value="UniProtKB-SubCell"/>
</dbReference>
<dbReference type="InterPro" id="IPR036273">
    <property type="entry name" value="CRAL/TRIO_N_dom_sf"/>
</dbReference>
<dbReference type="NCBIfam" id="TIGR00797">
    <property type="entry name" value="matE"/>
    <property type="match status" value="1"/>
</dbReference>
<reference evidence="15 16" key="1">
    <citation type="submission" date="2020-08" db="EMBL/GenBank/DDBJ databases">
        <title>Plant Genome Project.</title>
        <authorList>
            <person name="Zhang R.-G."/>
        </authorList>
    </citation>
    <scope>NUCLEOTIDE SEQUENCE [LARGE SCALE GENOMIC DNA]</scope>
    <source>
        <tissue evidence="15">Rhizome</tissue>
    </source>
</reference>
<dbReference type="SMART" id="SM00516">
    <property type="entry name" value="SEC14"/>
    <property type="match status" value="1"/>
</dbReference>
<evidence type="ECO:0000313" key="16">
    <source>
        <dbReference type="Proteomes" id="UP000734854"/>
    </source>
</evidence>
<feature type="compositionally biased region" description="Basic and acidic residues" evidence="12">
    <location>
        <begin position="179"/>
        <end position="189"/>
    </location>
</feature>
<dbReference type="PANTHER" id="PTHR45932:SF17">
    <property type="entry name" value="CELLULAR RETINALDEHYDE-BINDING_TRIPLE FUNCTION DOMAIN-CONTAINING PROTEIN"/>
    <property type="match status" value="1"/>
</dbReference>
<dbReference type="GO" id="GO:0051301">
    <property type="term" value="P:cell division"/>
    <property type="evidence" value="ECO:0007669"/>
    <property type="project" value="UniProtKB-KW"/>
</dbReference>
<dbReference type="InterPro" id="IPR056794">
    <property type="entry name" value="PATL1-6_C_GOLD"/>
</dbReference>
<dbReference type="Proteomes" id="UP000734854">
    <property type="component" value="Unassembled WGS sequence"/>
</dbReference>
<dbReference type="GO" id="GO:1990961">
    <property type="term" value="P:xenobiotic detoxification by transmembrane export across the plasma membrane"/>
    <property type="evidence" value="ECO:0007669"/>
    <property type="project" value="InterPro"/>
</dbReference>
<dbReference type="InterPro" id="IPR036865">
    <property type="entry name" value="CRAL-TRIO_dom_sf"/>
</dbReference>
<keyword evidence="11" id="KW-0812">Transmembrane</keyword>
<evidence type="ECO:0000256" key="12">
    <source>
        <dbReference type="SAM" id="MobiDB-lite"/>
    </source>
</evidence>
<dbReference type="SUPFAM" id="SSF52087">
    <property type="entry name" value="CRAL/TRIO domain"/>
    <property type="match status" value="1"/>
</dbReference>
<keyword evidence="10" id="KW-0131">Cell cycle</keyword>
<dbReference type="InterPro" id="IPR002528">
    <property type="entry name" value="MATE_fam"/>
</dbReference>
<evidence type="ECO:0000256" key="8">
    <source>
        <dbReference type="ARBA" id="ARBA00023121"/>
    </source>
</evidence>
<feature type="transmembrane region" description="Helical" evidence="11">
    <location>
        <begin position="874"/>
        <end position="894"/>
    </location>
</feature>
<dbReference type="InterPro" id="IPR009038">
    <property type="entry name" value="GOLD_dom"/>
</dbReference>
<dbReference type="InterPro" id="IPR045069">
    <property type="entry name" value="MATE_euk"/>
</dbReference>
<feature type="region of interest" description="Disordered" evidence="12">
    <location>
        <begin position="1"/>
        <end position="89"/>
    </location>
</feature>
<comment type="subcellular location">
    <subcellularLocation>
        <location evidence="2">Cytoplasm</location>
    </subcellularLocation>
    <subcellularLocation>
        <location evidence="1">Membrane</location>
    </subcellularLocation>
</comment>
<keyword evidence="9 11" id="KW-0472">Membrane</keyword>
<keyword evidence="16" id="KW-1185">Reference proteome</keyword>
<dbReference type="AlphaFoldDB" id="A0A8J5GSN8"/>
<evidence type="ECO:0000256" key="4">
    <source>
        <dbReference type="ARBA" id="ARBA00010199"/>
    </source>
</evidence>
<feature type="compositionally biased region" description="Basic and acidic residues" evidence="12">
    <location>
        <begin position="153"/>
        <end position="163"/>
    </location>
</feature>
<gene>
    <name evidence="15" type="ORF">ZIOFF_023517</name>
</gene>
<dbReference type="GO" id="GO:0015297">
    <property type="term" value="F:antiporter activity"/>
    <property type="evidence" value="ECO:0007669"/>
    <property type="project" value="InterPro"/>
</dbReference>
<feature type="region of interest" description="Disordered" evidence="12">
    <location>
        <begin position="203"/>
        <end position="222"/>
    </location>
</feature>
<feature type="compositionally biased region" description="Basic and acidic residues" evidence="12">
    <location>
        <begin position="122"/>
        <end position="131"/>
    </location>
</feature>
<dbReference type="Pfam" id="PF01554">
    <property type="entry name" value="MatE"/>
    <property type="match status" value="2"/>
</dbReference>
<evidence type="ECO:0000256" key="9">
    <source>
        <dbReference type="ARBA" id="ARBA00023136"/>
    </source>
</evidence>
<evidence type="ECO:0000259" key="13">
    <source>
        <dbReference type="PROSITE" id="PS50191"/>
    </source>
</evidence>
<organism evidence="15 16">
    <name type="scientific">Zingiber officinale</name>
    <name type="common">Ginger</name>
    <name type="synonym">Amomum zingiber</name>
    <dbReference type="NCBI Taxonomy" id="94328"/>
    <lineage>
        <taxon>Eukaryota</taxon>
        <taxon>Viridiplantae</taxon>
        <taxon>Streptophyta</taxon>
        <taxon>Embryophyta</taxon>
        <taxon>Tracheophyta</taxon>
        <taxon>Spermatophyta</taxon>
        <taxon>Magnoliopsida</taxon>
        <taxon>Liliopsida</taxon>
        <taxon>Zingiberales</taxon>
        <taxon>Zingiberaceae</taxon>
        <taxon>Zingiber</taxon>
    </lineage>
</organism>
<evidence type="ECO:0000256" key="5">
    <source>
        <dbReference type="ARBA" id="ARBA00022448"/>
    </source>
</evidence>
<feature type="transmembrane region" description="Helical" evidence="11">
    <location>
        <begin position="749"/>
        <end position="769"/>
    </location>
</feature>
<evidence type="ECO:0000256" key="3">
    <source>
        <dbReference type="ARBA" id="ARBA00007155"/>
    </source>
</evidence>
<dbReference type="GO" id="GO:0042910">
    <property type="term" value="F:xenobiotic transmembrane transporter activity"/>
    <property type="evidence" value="ECO:0007669"/>
    <property type="project" value="InterPro"/>
</dbReference>
<dbReference type="SUPFAM" id="SSF46938">
    <property type="entry name" value="CRAL/TRIO N-terminal domain"/>
    <property type="match status" value="1"/>
</dbReference>
<keyword evidence="8" id="KW-0446">Lipid-binding</keyword>
<dbReference type="InterPro" id="IPR044834">
    <property type="entry name" value="PATL"/>
</dbReference>
<keyword evidence="5" id="KW-0813">Transport</keyword>
<evidence type="ECO:0000256" key="6">
    <source>
        <dbReference type="ARBA" id="ARBA00022490"/>
    </source>
</evidence>